<dbReference type="OrthoDB" id="9925750at2"/>
<sequence>MFWKVIAAIFCSPVFTLILCIIFLLLNILDGHSTYLVLKPDKYHREKNPLARWVFQKLKIPAGIIIFKTILMSILILAIAYFTAWEPLTVNIAMLIADLLFLVVVLHNYHLYFRLSRKE</sequence>
<dbReference type="RefSeq" id="WP_015424325.1">
    <property type="nucleotide sequence ID" value="NC_020449.1"/>
</dbReference>
<feature type="domain" description="DUF5658" evidence="2">
    <location>
        <begin position="21"/>
        <end position="111"/>
    </location>
</feature>
<reference evidence="3 4" key="1">
    <citation type="journal article" date="2008" name="J. Bacteriol.">
        <title>'Candidatus Cloacamonas acidaminovorans': genome sequence reconstruction provides a first glimpse of a new bacterial division.</title>
        <authorList>
            <person name="Pelletier E."/>
            <person name="Kreimeyer A."/>
            <person name="Bocs S."/>
            <person name="Rouy Z."/>
            <person name="Gyapay G."/>
            <person name="Chouari R."/>
            <person name="Riviere D."/>
            <person name="Ganesan A."/>
            <person name="Daegelen P."/>
            <person name="Sghir A."/>
            <person name="Cohen G.N."/>
            <person name="Medigue C."/>
            <person name="Weissenbach J."/>
            <person name="Le Paslier D."/>
        </authorList>
    </citation>
    <scope>NUCLEOTIDE SEQUENCE [LARGE SCALE GENOMIC DNA]</scope>
    <source>
        <strain evidence="4">Evry</strain>
    </source>
</reference>
<dbReference type="Proteomes" id="UP000002019">
    <property type="component" value="Chromosome"/>
</dbReference>
<dbReference type="Pfam" id="PF18902">
    <property type="entry name" value="DUF5658"/>
    <property type="match status" value="1"/>
</dbReference>
<keyword evidence="4" id="KW-1185">Reference proteome</keyword>
<gene>
    <name evidence="3" type="ordered locus">CLOAM0578</name>
</gene>
<name>B0VGM8_CLOAI</name>
<evidence type="ECO:0000313" key="3">
    <source>
        <dbReference type="EMBL" id="CAO80465.1"/>
    </source>
</evidence>
<keyword evidence="1" id="KW-0812">Transmembrane</keyword>
<dbReference type="HOGENOM" id="CLU_2057244_0_0_0"/>
<dbReference type="EMBL" id="CU466930">
    <property type="protein sequence ID" value="CAO80465.1"/>
    <property type="molecule type" value="Genomic_DNA"/>
</dbReference>
<accession>B0VGM8</accession>
<proteinExistence type="predicted"/>
<evidence type="ECO:0000256" key="1">
    <source>
        <dbReference type="SAM" id="Phobius"/>
    </source>
</evidence>
<organism evidence="3 4">
    <name type="scientific">Cloacimonas acidaminovorans (strain Evry)</name>
    <dbReference type="NCBI Taxonomy" id="459349"/>
    <lineage>
        <taxon>Bacteria</taxon>
        <taxon>Pseudomonadati</taxon>
        <taxon>Candidatus Cloacimonadota</taxon>
        <taxon>Candidatus Cloacimonadia</taxon>
        <taxon>Candidatus Cloacimonadales</taxon>
        <taxon>Candidatus Cloacimonadaceae</taxon>
        <taxon>Candidatus Cloacimonas</taxon>
    </lineage>
</organism>
<feature type="transmembrane region" description="Helical" evidence="1">
    <location>
        <begin position="60"/>
        <end position="82"/>
    </location>
</feature>
<evidence type="ECO:0000313" key="4">
    <source>
        <dbReference type="Proteomes" id="UP000002019"/>
    </source>
</evidence>
<protein>
    <recommendedName>
        <fullName evidence="2">DUF5658 domain-containing protein</fullName>
    </recommendedName>
</protein>
<dbReference type="STRING" id="459349.CLOAM0578"/>
<dbReference type="InterPro" id="IPR043717">
    <property type="entry name" value="DUF5658"/>
</dbReference>
<evidence type="ECO:0000259" key="2">
    <source>
        <dbReference type="Pfam" id="PF18902"/>
    </source>
</evidence>
<dbReference type="AlphaFoldDB" id="B0VGM8"/>
<feature type="transmembrane region" description="Helical" evidence="1">
    <location>
        <begin position="6"/>
        <end position="29"/>
    </location>
</feature>
<feature type="transmembrane region" description="Helical" evidence="1">
    <location>
        <begin position="88"/>
        <end position="109"/>
    </location>
</feature>
<keyword evidence="1" id="KW-1133">Transmembrane helix</keyword>
<keyword evidence="1" id="KW-0472">Membrane</keyword>
<dbReference type="KEGG" id="caci:CLOAM0578"/>